<dbReference type="RefSeq" id="WP_044851577.1">
    <property type="nucleotide sequence ID" value="NZ_CP016174.1"/>
</dbReference>
<evidence type="ECO:0000256" key="1">
    <source>
        <dbReference type="SAM" id="MobiDB-lite"/>
    </source>
</evidence>
<gene>
    <name evidence="2" type="ORF">SD37_11620</name>
</gene>
<dbReference type="Proteomes" id="UP000093695">
    <property type="component" value="Chromosome"/>
</dbReference>
<evidence type="ECO:0000313" key="2">
    <source>
        <dbReference type="EMBL" id="ANN16226.1"/>
    </source>
</evidence>
<reference evidence="2 3" key="1">
    <citation type="journal article" date="2015" name="Genome Announc.">
        <title>Draft Genome Sequence of Norvancomycin-Producing Strain Amycolatopsis orientalis CPCC200066.</title>
        <authorList>
            <person name="Lei X."/>
            <person name="Yuan F."/>
            <person name="Shi Y."/>
            <person name="Li X."/>
            <person name="Wang L."/>
            <person name="Hong B."/>
        </authorList>
    </citation>
    <scope>NUCLEOTIDE SEQUENCE [LARGE SCALE GENOMIC DNA]</scope>
    <source>
        <strain evidence="2 3">B-37</strain>
    </source>
</reference>
<dbReference type="STRING" id="31958.SD37_11620"/>
<proteinExistence type="predicted"/>
<feature type="region of interest" description="Disordered" evidence="1">
    <location>
        <begin position="1"/>
        <end position="62"/>
    </location>
</feature>
<keyword evidence="3" id="KW-1185">Reference proteome</keyword>
<dbReference type="KEGG" id="aori:SD37_11620"/>
<evidence type="ECO:0000313" key="3">
    <source>
        <dbReference type="Proteomes" id="UP000093695"/>
    </source>
</evidence>
<dbReference type="AlphaFoldDB" id="A0A193BVG9"/>
<dbReference type="EMBL" id="CP016174">
    <property type="protein sequence ID" value="ANN16226.1"/>
    <property type="molecule type" value="Genomic_DNA"/>
</dbReference>
<name>A0A193BVG9_AMYOR</name>
<accession>A0A193BVG9</accession>
<protein>
    <submittedName>
        <fullName evidence="2">Uncharacterized protein</fullName>
    </submittedName>
</protein>
<sequence>MSNEYHGRYLTPPGGWTLGPAEEPPASIPARPYADETNSQPGRNLEQLGVEPNPLVRNRPPEPVVDFSKPGFGLVSIEEARSWGIEPPPAVVLADQLARLGARLDDADFTAAADSVRPELAAAIRAAAEESAIEVIATTAPPRAEPVTLDDIVEMMNRISLDTCPMTERIKLTREQMDALPKAWPPRYTNGMIVNLFDVPVELVETVEESTPYQWQHAQPGPLRFDRDLSDDELAELRRRFEEACTDTRLRVVVDPPVISRRTIVEKRPSIVGRIWHVLRRWGR</sequence>
<organism evidence="2 3">
    <name type="scientific">Amycolatopsis orientalis</name>
    <name type="common">Nocardia orientalis</name>
    <dbReference type="NCBI Taxonomy" id="31958"/>
    <lineage>
        <taxon>Bacteria</taxon>
        <taxon>Bacillati</taxon>
        <taxon>Actinomycetota</taxon>
        <taxon>Actinomycetes</taxon>
        <taxon>Pseudonocardiales</taxon>
        <taxon>Pseudonocardiaceae</taxon>
        <taxon>Amycolatopsis</taxon>
    </lineage>
</organism>